<keyword evidence="2" id="KW-0677">Repeat</keyword>
<evidence type="ECO:0000313" key="7">
    <source>
        <dbReference type="EMBL" id="EDQ89912.1"/>
    </source>
</evidence>
<name>A9UXV6_MONBE</name>
<feature type="coiled-coil region" evidence="5">
    <location>
        <begin position="59"/>
        <end position="86"/>
    </location>
</feature>
<evidence type="ECO:0000313" key="8">
    <source>
        <dbReference type="Proteomes" id="UP000001357"/>
    </source>
</evidence>
<evidence type="ECO:0000256" key="5">
    <source>
        <dbReference type="SAM" id="Coils"/>
    </source>
</evidence>
<dbReference type="KEGG" id="mbr:MONBRDRAFT_24830"/>
<dbReference type="InterPro" id="IPR013519">
    <property type="entry name" value="Int_alpha_beta-p"/>
</dbReference>
<dbReference type="EMBL" id="CH991549">
    <property type="protein sequence ID" value="EDQ89912.1"/>
    <property type="molecule type" value="Genomic_DNA"/>
</dbReference>
<keyword evidence="8" id="KW-1185">Reference proteome</keyword>
<organism evidence="7 8">
    <name type="scientific">Monosiga brevicollis</name>
    <name type="common">Choanoflagellate</name>
    <dbReference type="NCBI Taxonomy" id="81824"/>
    <lineage>
        <taxon>Eukaryota</taxon>
        <taxon>Choanoflagellata</taxon>
        <taxon>Craspedida</taxon>
        <taxon>Salpingoecidae</taxon>
        <taxon>Monosiga</taxon>
    </lineage>
</organism>
<dbReference type="SUPFAM" id="SSF69318">
    <property type="entry name" value="Integrin alpha N-terminal domain"/>
    <property type="match status" value="1"/>
</dbReference>
<dbReference type="AlphaFoldDB" id="A9UXV6"/>
<reference evidence="7 8" key="1">
    <citation type="journal article" date="2008" name="Nature">
        <title>The genome of the choanoflagellate Monosiga brevicollis and the origin of metazoans.</title>
        <authorList>
            <consortium name="JGI Sequencing"/>
            <person name="King N."/>
            <person name="Westbrook M.J."/>
            <person name="Young S.L."/>
            <person name="Kuo A."/>
            <person name="Abedin M."/>
            <person name="Chapman J."/>
            <person name="Fairclough S."/>
            <person name="Hellsten U."/>
            <person name="Isogai Y."/>
            <person name="Letunic I."/>
            <person name="Marr M."/>
            <person name="Pincus D."/>
            <person name="Putnam N."/>
            <person name="Rokas A."/>
            <person name="Wright K.J."/>
            <person name="Zuzow R."/>
            <person name="Dirks W."/>
            <person name="Good M."/>
            <person name="Goodstein D."/>
            <person name="Lemons D."/>
            <person name="Li W."/>
            <person name="Lyons J.B."/>
            <person name="Morris A."/>
            <person name="Nichols S."/>
            <person name="Richter D.J."/>
            <person name="Salamov A."/>
            <person name="Bork P."/>
            <person name="Lim W.A."/>
            <person name="Manning G."/>
            <person name="Miller W.T."/>
            <person name="McGinnis W."/>
            <person name="Shapiro H."/>
            <person name="Tjian R."/>
            <person name="Grigoriev I.V."/>
            <person name="Rokhsar D."/>
        </authorList>
    </citation>
    <scope>NUCLEOTIDE SEQUENCE [LARGE SCALE GENOMIC DNA]</scope>
    <source>
        <strain evidence="8">MX1 / ATCC 50154</strain>
    </source>
</reference>
<sequence>MARWPGPRLLLLWALLSAGAHGQVEVTSDYASNLHIRSTVSERSTGLVVQGVDVAGAGLAAAQRRVAALRSESEALMANLTHLNQQLAALTGYQADLHTRLARMRLCSPNTLRDLGEVELPSVPQSQQSRLGRSLAISGDRLVVGAPGQERIYLFGRLADSPEGTSNWTALPRYAALNAVSDPGTSALSGRFGQALALNDLYLVVGAPGPVEPTAASGFVFIYITSSWPTLRAPQFLMGSEILSTTGNFGTAVAVDGDLVAVGGVLDEGPGCVYLFRPGPNGIFGLQARVFSPEPGTTANYFGFSVALHAGLLAVGAPFYSDSIFRRGAVDVFRITANLTHPSARSVWQHRVLAPDASTETQFGLGLALADGHLLVGAHKMATGPSNSGGIYVFAQHAVDTYVLQRRLQASNAATSDALGAALAHSPLDGLIYAGSPSADRPTSNEGTIYVFG</sequence>
<dbReference type="PROSITE" id="PS51470">
    <property type="entry name" value="FG_GAP"/>
    <property type="match status" value="1"/>
</dbReference>
<dbReference type="OMA" id="NCEFIQA"/>
<evidence type="ECO:0000256" key="1">
    <source>
        <dbReference type="ARBA" id="ARBA00022729"/>
    </source>
</evidence>
<keyword evidence="1 6" id="KW-0732">Signal</keyword>
<dbReference type="SMART" id="SM00191">
    <property type="entry name" value="Int_alpha"/>
    <property type="match status" value="4"/>
</dbReference>
<feature type="signal peptide" evidence="6">
    <location>
        <begin position="1"/>
        <end position="22"/>
    </location>
</feature>
<feature type="repeat" description="FG-GAP" evidence="4">
    <location>
        <begin position="287"/>
        <end position="342"/>
    </location>
</feature>
<evidence type="ECO:0000256" key="3">
    <source>
        <dbReference type="ARBA" id="ARBA00023180"/>
    </source>
</evidence>
<keyword evidence="5" id="KW-0175">Coiled coil</keyword>
<dbReference type="Pfam" id="PF14312">
    <property type="entry name" value="FG-GAP_2"/>
    <property type="match status" value="1"/>
</dbReference>
<evidence type="ECO:0000256" key="2">
    <source>
        <dbReference type="ARBA" id="ARBA00022737"/>
    </source>
</evidence>
<dbReference type="PANTHER" id="PTHR36220:SF1">
    <property type="entry name" value="GAMMA TUBULIN COMPLEX COMPONENT C-TERMINAL DOMAIN-CONTAINING PROTEIN"/>
    <property type="match status" value="1"/>
</dbReference>
<dbReference type="Proteomes" id="UP000001357">
    <property type="component" value="Unassembled WGS sequence"/>
</dbReference>
<accession>A9UXV6</accession>
<gene>
    <name evidence="7" type="ORF">MONBRDRAFT_24830</name>
</gene>
<dbReference type="RefSeq" id="XP_001745334.1">
    <property type="nucleotide sequence ID" value="XM_001745282.1"/>
</dbReference>
<keyword evidence="3" id="KW-0325">Glycoprotein</keyword>
<dbReference type="InterPro" id="IPR028994">
    <property type="entry name" value="Integrin_alpha_N"/>
</dbReference>
<evidence type="ECO:0000256" key="6">
    <source>
        <dbReference type="SAM" id="SignalP"/>
    </source>
</evidence>
<proteinExistence type="predicted"/>
<protein>
    <submittedName>
        <fullName evidence="7">Uncharacterized protein</fullName>
    </submittedName>
</protein>
<feature type="chain" id="PRO_5002744502" evidence="6">
    <location>
        <begin position="23"/>
        <end position="453"/>
    </location>
</feature>
<evidence type="ECO:0000256" key="4">
    <source>
        <dbReference type="PROSITE-ProRule" id="PRU00803"/>
    </source>
</evidence>
<dbReference type="PANTHER" id="PTHR36220">
    <property type="entry name" value="UNNAMED PRODUCT"/>
    <property type="match status" value="1"/>
</dbReference>
<dbReference type="Gene3D" id="2.130.10.130">
    <property type="entry name" value="Integrin alpha, N-terminal"/>
    <property type="match status" value="2"/>
</dbReference>
<dbReference type="InterPro" id="IPR013517">
    <property type="entry name" value="FG-GAP"/>
</dbReference>
<dbReference type="InParanoid" id="A9UXV6"/>
<dbReference type="GeneID" id="5890449"/>